<evidence type="ECO:0000256" key="1">
    <source>
        <dbReference type="ARBA" id="ARBA00000085"/>
    </source>
</evidence>
<dbReference type="Gene3D" id="6.10.340.10">
    <property type="match status" value="1"/>
</dbReference>
<feature type="domain" description="HAMP" evidence="14">
    <location>
        <begin position="246"/>
        <end position="299"/>
    </location>
</feature>
<evidence type="ECO:0000256" key="12">
    <source>
        <dbReference type="SAM" id="Phobius"/>
    </source>
</evidence>
<gene>
    <name evidence="15" type="ORF">GCM10007854_06050</name>
</gene>
<dbReference type="GO" id="GO:0016301">
    <property type="term" value="F:kinase activity"/>
    <property type="evidence" value="ECO:0007669"/>
    <property type="project" value="UniProtKB-KW"/>
</dbReference>
<keyword evidence="7 15" id="KW-0418">Kinase</keyword>
<feature type="transmembrane region" description="Helical" evidence="12">
    <location>
        <begin position="28"/>
        <end position="51"/>
    </location>
</feature>
<evidence type="ECO:0000256" key="10">
    <source>
        <dbReference type="ARBA" id="ARBA00023136"/>
    </source>
</evidence>
<dbReference type="InterPro" id="IPR005467">
    <property type="entry name" value="His_kinase_dom"/>
</dbReference>
<dbReference type="PROSITE" id="PS50885">
    <property type="entry name" value="HAMP"/>
    <property type="match status" value="1"/>
</dbReference>
<evidence type="ECO:0000256" key="2">
    <source>
        <dbReference type="ARBA" id="ARBA00004370"/>
    </source>
</evidence>
<dbReference type="PRINTS" id="PR00344">
    <property type="entry name" value="BCTRLSENSOR"/>
</dbReference>
<dbReference type="SUPFAM" id="SSF47384">
    <property type="entry name" value="Homodimeric domain of signal transducing histidine kinase"/>
    <property type="match status" value="1"/>
</dbReference>
<evidence type="ECO:0000256" key="5">
    <source>
        <dbReference type="ARBA" id="ARBA00022679"/>
    </source>
</evidence>
<dbReference type="SMART" id="SM00388">
    <property type="entry name" value="HisKA"/>
    <property type="match status" value="1"/>
</dbReference>
<dbReference type="InterPro" id="IPR003594">
    <property type="entry name" value="HATPase_dom"/>
</dbReference>
<comment type="catalytic activity">
    <reaction evidence="1">
        <text>ATP + protein L-histidine = ADP + protein N-phospho-L-histidine.</text>
        <dbReference type="EC" id="2.7.13.3"/>
    </reaction>
</comment>
<evidence type="ECO:0000256" key="9">
    <source>
        <dbReference type="ARBA" id="ARBA00023012"/>
    </source>
</evidence>
<evidence type="ECO:0000256" key="7">
    <source>
        <dbReference type="ARBA" id="ARBA00022777"/>
    </source>
</evidence>
<evidence type="ECO:0000313" key="15">
    <source>
        <dbReference type="EMBL" id="GLQ19650.1"/>
    </source>
</evidence>
<keyword evidence="9" id="KW-0902">Two-component regulatory system</keyword>
<evidence type="ECO:0000259" key="14">
    <source>
        <dbReference type="PROSITE" id="PS50885"/>
    </source>
</evidence>
<organism evidence="15 16">
    <name type="scientific">Algimonas porphyrae</name>
    <dbReference type="NCBI Taxonomy" id="1128113"/>
    <lineage>
        <taxon>Bacteria</taxon>
        <taxon>Pseudomonadati</taxon>
        <taxon>Pseudomonadota</taxon>
        <taxon>Alphaproteobacteria</taxon>
        <taxon>Maricaulales</taxon>
        <taxon>Robiginitomaculaceae</taxon>
        <taxon>Algimonas</taxon>
    </lineage>
</organism>
<accession>A0ABQ5UWI4</accession>
<feature type="transmembrane region" description="Helical" evidence="12">
    <location>
        <begin position="225"/>
        <end position="245"/>
    </location>
</feature>
<reference evidence="15" key="2">
    <citation type="submission" date="2023-01" db="EMBL/GenBank/DDBJ databases">
        <title>Draft genome sequence of Algimonas porphyrae strain NBRC 108216.</title>
        <authorList>
            <person name="Sun Q."/>
            <person name="Mori K."/>
        </authorList>
    </citation>
    <scope>NUCLEOTIDE SEQUENCE</scope>
    <source>
        <strain evidence="15">NBRC 108216</strain>
    </source>
</reference>
<dbReference type="Gene3D" id="1.10.287.130">
    <property type="match status" value="1"/>
</dbReference>
<dbReference type="Pfam" id="PF00672">
    <property type="entry name" value="HAMP"/>
    <property type="match status" value="1"/>
</dbReference>
<dbReference type="Proteomes" id="UP001161390">
    <property type="component" value="Unassembled WGS sequence"/>
</dbReference>
<dbReference type="InterPro" id="IPR050428">
    <property type="entry name" value="TCS_sensor_his_kinase"/>
</dbReference>
<dbReference type="PANTHER" id="PTHR45436:SF8">
    <property type="entry name" value="HISTIDINE KINASE"/>
    <property type="match status" value="1"/>
</dbReference>
<feature type="region of interest" description="Disordered" evidence="11">
    <location>
        <begin position="510"/>
        <end position="552"/>
    </location>
</feature>
<evidence type="ECO:0000256" key="4">
    <source>
        <dbReference type="ARBA" id="ARBA00022553"/>
    </source>
</evidence>
<dbReference type="EC" id="2.7.13.3" evidence="3"/>
<dbReference type="Pfam" id="PF02518">
    <property type="entry name" value="HATPase_c"/>
    <property type="match status" value="1"/>
</dbReference>
<dbReference type="InterPro" id="IPR036890">
    <property type="entry name" value="HATPase_C_sf"/>
</dbReference>
<dbReference type="PROSITE" id="PS50109">
    <property type="entry name" value="HIS_KIN"/>
    <property type="match status" value="1"/>
</dbReference>
<dbReference type="RefSeq" id="WP_284369481.1">
    <property type="nucleotide sequence ID" value="NZ_BSNJ01000001.1"/>
</dbReference>
<dbReference type="InterPro" id="IPR003661">
    <property type="entry name" value="HisK_dim/P_dom"/>
</dbReference>
<name>A0ABQ5UWI4_9PROT</name>
<comment type="subcellular location">
    <subcellularLocation>
        <location evidence="2">Membrane</location>
    </subcellularLocation>
</comment>
<keyword evidence="5" id="KW-0808">Transferase</keyword>
<evidence type="ECO:0000256" key="3">
    <source>
        <dbReference type="ARBA" id="ARBA00012438"/>
    </source>
</evidence>
<feature type="domain" description="Histidine kinase" evidence="13">
    <location>
        <begin position="307"/>
        <end position="537"/>
    </location>
</feature>
<proteinExistence type="predicted"/>
<dbReference type="SUPFAM" id="SSF158472">
    <property type="entry name" value="HAMP domain-like"/>
    <property type="match status" value="1"/>
</dbReference>
<dbReference type="SMART" id="SM00304">
    <property type="entry name" value="HAMP"/>
    <property type="match status" value="1"/>
</dbReference>
<keyword evidence="8 12" id="KW-1133">Transmembrane helix</keyword>
<sequence length="552" mass="60248">MPAGTKSKDVQPLGDLAETLGRLLKNTVFRLALVGALLFGGSLLVAQLIVYDQIVSSEQRRLEAGLRDDLTELERLFARGGENALQAAQRNGVIPADATEQTPIVRDVYDGGARETLSRVVTLRDVSPDIYSMFVFKGAAVGKLVTEEIQRLGINAPELSEFDSRNLIWEQAIAAVENPDTGEVEERRIVAVGHAIWEDDVRVGMLFVGRDIENIMRTGERMRRAMTTSSLIALIMGIFSSIFVARRFARRVDGLNKLATDVQAGHLDRRAPRTYSEDEMDRLAEHLNGMLDHIDRLMQAMRYAGDSVAHDLRTPLTRLRTRLETAAVEAGDSPEADVLFAAAGDADQLLGTFDSVLRIARLEAGERRELLKPLDPKPILDDLAELYEPACEDAGLRFTHDIADGLNIMADRGLLSQAVSNLVENAIKYAGGGGGSRIYLSATKGQKGRVRIAVADDGPGIPMFDRERVKERFVRLDKSRTLPGSGLGLALVDAVAELHQAEFTMDDGLGSQAVMDGDEDDAGRPGLKVSLIFPRVRSPRKSDSPAPKDGST</sequence>
<protein>
    <recommendedName>
        <fullName evidence="3">histidine kinase</fullName>
        <ecNumber evidence="3">2.7.13.3</ecNumber>
    </recommendedName>
</protein>
<reference evidence="15" key="1">
    <citation type="journal article" date="2014" name="Int. J. Syst. Evol. Microbiol.">
        <title>Complete genome of a new Firmicutes species belonging to the dominant human colonic microbiota ('Ruminococcus bicirculans') reveals two chromosomes and a selective capacity to utilize plant glucans.</title>
        <authorList>
            <consortium name="NISC Comparative Sequencing Program"/>
            <person name="Wegmann U."/>
            <person name="Louis P."/>
            <person name="Goesmann A."/>
            <person name="Henrissat B."/>
            <person name="Duncan S.H."/>
            <person name="Flint H.J."/>
        </authorList>
    </citation>
    <scope>NUCLEOTIDE SEQUENCE</scope>
    <source>
        <strain evidence="15">NBRC 108216</strain>
    </source>
</reference>
<dbReference type="CDD" id="cd06225">
    <property type="entry name" value="HAMP"/>
    <property type="match status" value="1"/>
</dbReference>
<comment type="caution">
    <text evidence="15">The sequence shown here is derived from an EMBL/GenBank/DDBJ whole genome shotgun (WGS) entry which is preliminary data.</text>
</comment>
<evidence type="ECO:0000256" key="11">
    <source>
        <dbReference type="SAM" id="MobiDB-lite"/>
    </source>
</evidence>
<dbReference type="SMART" id="SM00387">
    <property type="entry name" value="HATPase_c"/>
    <property type="match status" value="1"/>
</dbReference>
<dbReference type="CDD" id="cd00082">
    <property type="entry name" value="HisKA"/>
    <property type="match status" value="1"/>
</dbReference>
<evidence type="ECO:0000256" key="6">
    <source>
        <dbReference type="ARBA" id="ARBA00022692"/>
    </source>
</evidence>
<dbReference type="EMBL" id="BSNJ01000001">
    <property type="protein sequence ID" value="GLQ19650.1"/>
    <property type="molecule type" value="Genomic_DNA"/>
</dbReference>
<dbReference type="SUPFAM" id="SSF55874">
    <property type="entry name" value="ATPase domain of HSP90 chaperone/DNA topoisomerase II/histidine kinase"/>
    <property type="match status" value="1"/>
</dbReference>
<keyword evidence="10 12" id="KW-0472">Membrane</keyword>
<keyword evidence="16" id="KW-1185">Reference proteome</keyword>
<evidence type="ECO:0000256" key="8">
    <source>
        <dbReference type="ARBA" id="ARBA00022989"/>
    </source>
</evidence>
<keyword evidence="6 12" id="KW-0812">Transmembrane</keyword>
<evidence type="ECO:0000259" key="13">
    <source>
        <dbReference type="PROSITE" id="PS50109"/>
    </source>
</evidence>
<dbReference type="PANTHER" id="PTHR45436">
    <property type="entry name" value="SENSOR HISTIDINE KINASE YKOH"/>
    <property type="match status" value="1"/>
</dbReference>
<dbReference type="InterPro" id="IPR003660">
    <property type="entry name" value="HAMP_dom"/>
</dbReference>
<keyword evidence="4" id="KW-0597">Phosphoprotein</keyword>
<dbReference type="InterPro" id="IPR004358">
    <property type="entry name" value="Sig_transdc_His_kin-like_C"/>
</dbReference>
<dbReference type="Gene3D" id="3.30.565.10">
    <property type="entry name" value="Histidine kinase-like ATPase, C-terminal domain"/>
    <property type="match status" value="1"/>
</dbReference>
<dbReference type="InterPro" id="IPR036097">
    <property type="entry name" value="HisK_dim/P_sf"/>
</dbReference>
<evidence type="ECO:0000313" key="16">
    <source>
        <dbReference type="Proteomes" id="UP001161390"/>
    </source>
</evidence>